<gene>
    <name evidence="1" type="ORF">PLEPLA_LOCUS44769</name>
</gene>
<comment type="caution">
    <text evidence="1">The sequence shown here is derived from an EMBL/GenBank/DDBJ whole genome shotgun (WGS) entry which is preliminary data.</text>
</comment>
<reference evidence="1" key="1">
    <citation type="submission" date="2020-03" db="EMBL/GenBank/DDBJ databases">
        <authorList>
            <person name="Weist P."/>
        </authorList>
    </citation>
    <scope>NUCLEOTIDE SEQUENCE</scope>
</reference>
<protein>
    <submittedName>
        <fullName evidence="1">Uncharacterized protein</fullName>
    </submittedName>
</protein>
<proteinExistence type="predicted"/>
<keyword evidence="2" id="KW-1185">Reference proteome</keyword>
<sequence length="106" mass="11757">MGETVSPWLPRGNGAEMDSCYQHRDGDNWGCLPAQWLHPASPSPATATEKYGLLSCYYGSFFLSLLGLHFIRGCSPICPHSLVLNTGRKQGHWDASKENDKSQFDL</sequence>
<name>A0A9N7VRE4_PLEPL</name>
<evidence type="ECO:0000313" key="2">
    <source>
        <dbReference type="Proteomes" id="UP001153269"/>
    </source>
</evidence>
<evidence type="ECO:0000313" key="1">
    <source>
        <dbReference type="EMBL" id="CAB1456966.1"/>
    </source>
</evidence>
<accession>A0A9N7VRE4</accession>
<dbReference type="EMBL" id="CADEAL010004319">
    <property type="protein sequence ID" value="CAB1456966.1"/>
    <property type="molecule type" value="Genomic_DNA"/>
</dbReference>
<organism evidence="1 2">
    <name type="scientific">Pleuronectes platessa</name>
    <name type="common">European plaice</name>
    <dbReference type="NCBI Taxonomy" id="8262"/>
    <lineage>
        <taxon>Eukaryota</taxon>
        <taxon>Metazoa</taxon>
        <taxon>Chordata</taxon>
        <taxon>Craniata</taxon>
        <taxon>Vertebrata</taxon>
        <taxon>Euteleostomi</taxon>
        <taxon>Actinopterygii</taxon>
        <taxon>Neopterygii</taxon>
        <taxon>Teleostei</taxon>
        <taxon>Neoteleostei</taxon>
        <taxon>Acanthomorphata</taxon>
        <taxon>Carangaria</taxon>
        <taxon>Pleuronectiformes</taxon>
        <taxon>Pleuronectoidei</taxon>
        <taxon>Pleuronectidae</taxon>
        <taxon>Pleuronectes</taxon>
    </lineage>
</organism>
<dbReference type="Proteomes" id="UP001153269">
    <property type="component" value="Unassembled WGS sequence"/>
</dbReference>
<dbReference type="AlphaFoldDB" id="A0A9N7VRE4"/>